<evidence type="ECO:0000256" key="1">
    <source>
        <dbReference type="ARBA" id="ARBA00022741"/>
    </source>
</evidence>
<evidence type="ECO:0000256" key="3">
    <source>
        <dbReference type="SAM" id="Phobius"/>
    </source>
</evidence>
<dbReference type="GO" id="GO:0007165">
    <property type="term" value="P:signal transduction"/>
    <property type="evidence" value="ECO:0007669"/>
    <property type="project" value="TreeGrafter"/>
</dbReference>
<protein>
    <submittedName>
        <fullName evidence="5">Cyclin-dependent kinase</fullName>
    </submittedName>
</protein>
<accession>A0AAW2SZA1</accession>
<keyword evidence="3" id="KW-0812">Transmembrane</keyword>
<dbReference type="GO" id="GO:0005634">
    <property type="term" value="C:nucleus"/>
    <property type="evidence" value="ECO:0007669"/>
    <property type="project" value="TreeGrafter"/>
</dbReference>
<dbReference type="Pfam" id="PF00069">
    <property type="entry name" value="Pkinase"/>
    <property type="match status" value="2"/>
</dbReference>
<dbReference type="GO" id="GO:0005524">
    <property type="term" value="F:ATP binding"/>
    <property type="evidence" value="ECO:0007669"/>
    <property type="project" value="UniProtKB-KW"/>
</dbReference>
<evidence type="ECO:0000313" key="5">
    <source>
        <dbReference type="EMBL" id="KAL0397532.1"/>
    </source>
</evidence>
<gene>
    <name evidence="5" type="ORF">Scaly_0201600</name>
</gene>
<keyword evidence="1" id="KW-0547">Nucleotide-binding</keyword>
<dbReference type="GO" id="GO:0051445">
    <property type="term" value="P:regulation of meiotic cell cycle"/>
    <property type="evidence" value="ECO:0007669"/>
    <property type="project" value="TreeGrafter"/>
</dbReference>
<dbReference type="GO" id="GO:0030332">
    <property type="term" value="F:cyclin binding"/>
    <property type="evidence" value="ECO:0007669"/>
    <property type="project" value="TreeGrafter"/>
</dbReference>
<dbReference type="GO" id="GO:0000082">
    <property type="term" value="P:G1/S transition of mitotic cell cycle"/>
    <property type="evidence" value="ECO:0007669"/>
    <property type="project" value="TreeGrafter"/>
</dbReference>
<keyword evidence="3" id="KW-1133">Transmembrane helix</keyword>
<dbReference type="GO" id="GO:0010468">
    <property type="term" value="P:regulation of gene expression"/>
    <property type="evidence" value="ECO:0007669"/>
    <property type="project" value="TreeGrafter"/>
</dbReference>
<keyword evidence="5" id="KW-0418">Kinase</keyword>
<dbReference type="InterPro" id="IPR011009">
    <property type="entry name" value="Kinase-like_dom_sf"/>
</dbReference>
<dbReference type="EMBL" id="JACGWM010000001">
    <property type="protein sequence ID" value="KAL0397532.1"/>
    <property type="molecule type" value="Genomic_DNA"/>
</dbReference>
<dbReference type="InterPro" id="IPR000719">
    <property type="entry name" value="Prot_kinase_dom"/>
</dbReference>
<dbReference type="Gene3D" id="3.30.200.20">
    <property type="entry name" value="Phosphorylase Kinase, domain 1"/>
    <property type="match status" value="1"/>
</dbReference>
<evidence type="ECO:0000256" key="2">
    <source>
        <dbReference type="ARBA" id="ARBA00022840"/>
    </source>
</evidence>
<dbReference type="PROSITE" id="PS50011">
    <property type="entry name" value="PROTEIN_KINASE_DOM"/>
    <property type="match status" value="1"/>
</dbReference>
<dbReference type="GO" id="GO:0051301">
    <property type="term" value="P:cell division"/>
    <property type="evidence" value="ECO:0007669"/>
    <property type="project" value="UniProtKB-KW"/>
</dbReference>
<dbReference type="GO" id="GO:0005737">
    <property type="term" value="C:cytoplasm"/>
    <property type="evidence" value="ECO:0007669"/>
    <property type="project" value="TreeGrafter"/>
</dbReference>
<dbReference type="InterPro" id="IPR050108">
    <property type="entry name" value="CDK"/>
</dbReference>
<reference evidence="5" key="2">
    <citation type="journal article" date="2024" name="Plant">
        <title>Genomic evolution and insights into agronomic trait innovations of Sesamum species.</title>
        <authorList>
            <person name="Miao H."/>
            <person name="Wang L."/>
            <person name="Qu L."/>
            <person name="Liu H."/>
            <person name="Sun Y."/>
            <person name="Le M."/>
            <person name="Wang Q."/>
            <person name="Wei S."/>
            <person name="Zheng Y."/>
            <person name="Lin W."/>
            <person name="Duan Y."/>
            <person name="Cao H."/>
            <person name="Xiong S."/>
            <person name="Wang X."/>
            <person name="Wei L."/>
            <person name="Li C."/>
            <person name="Ma Q."/>
            <person name="Ju M."/>
            <person name="Zhao R."/>
            <person name="Li G."/>
            <person name="Mu C."/>
            <person name="Tian Q."/>
            <person name="Mei H."/>
            <person name="Zhang T."/>
            <person name="Gao T."/>
            <person name="Zhang H."/>
        </authorList>
    </citation>
    <scope>NUCLEOTIDE SEQUENCE</scope>
    <source>
        <strain evidence="5">KEN8</strain>
    </source>
</reference>
<dbReference type="Gene3D" id="1.10.510.10">
    <property type="entry name" value="Transferase(Phosphotransferase) domain 1"/>
    <property type="match status" value="1"/>
</dbReference>
<organism evidence="5">
    <name type="scientific">Sesamum calycinum</name>
    <dbReference type="NCBI Taxonomy" id="2727403"/>
    <lineage>
        <taxon>Eukaryota</taxon>
        <taxon>Viridiplantae</taxon>
        <taxon>Streptophyta</taxon>
        <taxon>Embryophyta</taxon>
        <taxon>Tracheophyta</taxon>
        <taxon>Spermatophyta</taxon>
        <taxon>Magnoliopsida</taxon>
        <taxon>eudicotyledons</taxon>
        <taxon>Gunneridae</taxon>
        <taxon>Pentapetalae</taxon>
        <taxon>asterids</taxon>
        <taxon>lamiids</taxon>
        <taxon>Lamiales</taxon>
        <taxon>Pedaliaceae</taxon>
        <taxon>Sesamum</taxon>
    </lineage>
</organism>
<keyword evidence="3" id="KW-0472">Membrane</keyword>
<feature type="domain" description="Protein kinase" evidence="4">
    <location>
        <begin position="1"/>
        <end position="297"/>
    </location>
</feature>
<proteinExistence type="predicted"/>
<dbReference type="SUPFAM" id="SSF56112">
    <property type="entry name" value="Protein kinase-like (PK-like)"/>
    <property type="match status" value="1"/>
</dbReference>
<keyword evidence="2" id="KW-0067">ATP-binding</keyword>
<dbReference type="GO" id="GO:0000307">
    <property type="term" value="C:cyclin-dependent protein kinase holoenzyme complex"/>
    <property type="evidence" value="ECO:0007669"/>
    <property type="project" value="TreeGrafter"/>
</dbReference>
<sequence length="299" mass="33879">MGSIKNSITNFGLFAITYDLFDPLHTAPSFLFLILFSLPVAFWLEAVALEMDLEKVYWYGASGEIYSGFHSDTHEPVLLREVRLHGERDGIPTNLIREISFLQEIEHQNILRLLDVTYYDTEDGICLVYECLGRELQNISYISEIGIDPDSVKVADLALCRALGSSFEEDISKPTRIRFMAPELLMNSTDYSYETDIWSVGCIFAQMLTGTPLFDGSTVLHILAKAFRYLGIPTEEMWPGVTAMYPLLPYHKNSDGQELREMLPDLEPEGFDLLLKMLCVAPGRRITAKAALKHPYFNA</sequence>
<comment type="caution">
    <text evidence="5">The sequence shown here is derived from an EMBL/GenBank/DDBJ whole genome shotgun (WGS) entry which is preliminary data.</text>
</comment>
<feature type="transmembrane region" description="Helical" evidence="3">
    <location>
        <begin position="30"/>
        <end position="49"/>
    </location>
</feature>
<name>A0AAW2SZA1_9LAMI</name>
<dbReference type="PANTHER" id="PTHR24056">
    <property type="entry name" value="CELL DIVISION PROTEIN KINASE"/>
    <property type="match status" value="1"/>
</dbReference>
<keyword evidence="5" id="KW-0808">Transferase</keyword>
<dbReference type="GO" id="GO:0010389">
    <property type="term" value="P:regulation of G2/M transition of mitotic cell cycle"/>
    <property type="evidence" value="ECO:0007669"/>
    <property type="project" value="TreeGrafter"/>
</dbReference>
<dbReference type="GO" id="GO:0004693">
    <property type="term" value="F:cyclin-dependent protein serine/threonine kinase activity"/>
    <property type="evidence" value="ECO:0007669"/>
    <property type="project" value="UniProtKB-EC"/>
</dbReference>
<dbReference type="AlphaFoldDB" id="A0AAW2SZA1"/>
<reference evidence="5" key="1">
    <citation type="submission" date="2020-06" db="EMBL/GenBank/DDBJ databases">
        <authorList>
            <person name="Li T."/>
            <person name="Hu X."/>
            <person name="Zhang T."/>
            <person name="Song X."/>
            <person name="Zhang H."/>
            <person name="Dai N."/>
            <person name="Sheng W."/>
            <person name="Hou X."/>
            <person name="Wei L."/>
        </authorList>
    </citation>
    <scope>NUCLEOTIDE SEQUENCE</scope>
    <source>
        <strain evidence="5">KEN8</strain>
        <tissue evidence="5">Leaf</tissue>
    </source>
</reference>
<evidence type="ECO:0000259" key="4">
    <source>
        <dbReference type="PROSITE" id="PS50011"/>
    </source>
</evidence>